<name>A0A427BB01_ENSVE</name>
<proteinExistence type="predicted"/>
<sequence>RRRFHEKDLILKMGACVSVQGDPDSAARWRLGMASKAKRFFVPSPAKEKAVNGENPVARFDLESQDFGMILFFPRNLRWIILFNADFTPSRGSTPNHQLSSPLTHQFDSRFAFEKYPDSKSEPSPTGKKKLSELLHESSDSEQIDVPDAAEESVDIDAKLDEYKTKTDQPVNSSSATPFQSGASSICSSEVRSRRDLKGHKTSHCCLPSRQRFGFDDRRQKMSPGPCTA</sequence>
<gene>
    <name evidence="2" type="ORF">B296_00003625</name>
</gene>
<organism evidence="2 3">
    <name type="scientific">Ensete ventricosum</name>
    <name type="common">Abyssinian banana</name>
    <name type="synonym">Musa ensete</name>
    <dbReference type="NCBI Taxonomy" id="4639"/>
    <lineage>
        <taxon>Eukaryota</taxon>
        <taxon>Viridiplantae</taxon>
        <taxon>Streptophyta</taxon>
        <taxon>Embryophyta</taxon>
        <taxon>Tracheophyta</taxon>
        <taxon>Spermatophyta</taxon>
        <taxon>Magnoliopsida</taxon>
        <taxon>Liliopsida</taxon>
        <taxon>Zingiberales</taxon>
        <taxon>Musaceae</taxon>
        <taxon>Ensete</taxon>
    </lineage>
</organism>
<protein>
    <submittedName>
        <fullName evidence="2">Uncharacterized protein</fullName>
    </submittedName>
</protein>
<dbReference type="PANTHER" id="PTHR34280">
    <property type="entry name" value="OS01G0920100 PROTEIN"/>
    <property type="match status" value="1"/>
</dbReference>
<feature type="region of interest" description="Disordered" evidence="1">
    <location>
        <begin position="115"/>
        <end position="203"/>
    </location>
</feature>
<reference evidence="2 3" key="1">
    <citation type="journal article" date="2014" name="Agronomy (Basel)">
        <title>A Draft Genome Sequence for Ensete ventricosum, the Drought-Tolerant Tree Against Hunger.</title>
        <authorList>
            <person name="Harrison J."/>
            <person name="Moore K.A."/>
            <person name="Paszkiewicz K."/>
            <person name="Jones T."/>
            <person name="Grant M."/>
            <person name="Ambacheew D."/>
            <person name="Muzemil S."/>
            <person name="Studholme D.J."/>
        </authorList>
    </citation>
    <scope>NUCLEOTIDE SEQUENCE [LARGE SCALE GENOMIC DNA]</scope>
</reference>
<dbReference type="EMBL" id="AMZH03000084">
    <property type="protein sequence ID" value="RRT85634.1"/>
    <property type="molecule type" value="Genomic_DNA"/>
</dbReference>
<dbReference type="PANTHER" id="PTHR34280:SF2">
    <property type="entry name" value="OS01G0920100 PROTEIN"/>
    <property type="match status" value="1"/>
</dbReference>
<feature type="compositionally biased region" description="Basic and acidic residues" evidence="1">
    <location>
        <begin position="130"/>
        <end position="139"/>
    </location>
</feature>
<accession>A0A427BB01</accession>
<dbReference type="Proteomes" id="UP000287651">
    <property type="component" value="Unassembled WGS sequence"/>
</dbReference>
<feature type="compositionally biased region" description="Basic and acidic residues" evidence="1">
    <location>
        <begin position="156"/>
        <end position="167"/>
    </location>
</feature>
<evidence type="ECO:0000313" key="2">
    <source>
        <dbReference type="EMBL" id="RRT85634.1"/>
    </source>
</evidence>
<dbReference type="InterPro" id="IPR038947">
    <property type="entry name" value="At3g27210-like"/>
</dbReference>
<feature type="compositionally biased region" description="Polar residues" evidence="1">
    <location>
        <begin position="168"/>
        <end position="190"/>
    </location>
</feature>
<evidence type="ECO:0000313" key="3">
    <source>
        <dbReference type="Proteomes" id="UP000287651"/>
    </source>
</evidence>
<evidence type="ECO:0000256" key="1">
    <source>
        <dbReference type="SAM" id="MobiDB-lite"/>
    </source>
</evidence>
<comment type="caution">
    <text evidence="2">The sequence shown here is derived from an EMBL/GenBank/DDBJ whole genome shotgun (WGS) entry which is preliminary data.</text>
</comment>
<feature type="compositionally biased region" description="Acidic residues" evidence="1">
    <location>
        <begin position="140"/>
        <end position="155"/>
    </location>
</feature>
<feature type="non-terminal residue" evidence="2">
    <location>
        <position position="1"/>
    </location>
</feature>
<dbReference type="AlphaFoldDB" id="A0A427BB01"/>